<gene>
    <name evidence="1" type="ORF">CQA57_05165</name>
</gene>
<dbReference type="InterPro" id="IPR021011">
    <property type="entry name" value="HobA"/>
</dbReference>
<organism evidence="1 2">
    <name type="scientific">Helicobacter anseris</name>
    <dbReference type="NCBI Taxonomy" id="375926"/>
    <lineage>
        <taxon>Bacteria</taxon>
        <taxon>Pseudomonadati</taxon>
        <taxon>Campylobacterota</taxon>
        <taxon>Epsilonproteobacteria</taxon>
        <taxon>Campylobacterales</taxon>
        <taxon>Helicobacteraceae</taxon>
        <taxon>Helicobacter</taxon>
    </lineage>
</organism>
<dbReference type="OrthoDB" id="5329076at2"/>
<proteinExistence type="predicted"/>
<evidence type="ECO:0000313" key="2">
    <source>
        <dbReference type="Proteomes" id="UP000256695"/>
    </source>
</evidence>
<evidence type="ECO:0000313" key="1">
    <source>
        <dbReference type="EMBL" id="RDU73278.1"/>
    </source>
</evidence>
<protein>
    <recommendedName>
        <fullName evidence="3">DnaA initiator-associating factor for replication initiation HobA</fullName>
    </recommendedName>
</protein>
<name>A0A3D8J772_9HELI</name>
<dbReference type="AlphaFoldDB" id="A0A3D8J772"/>
<dbReference type="EMBL" id="NXLX01000011">
    <property type="protein sequence ID" value="RDU73278.1"/>
    <property type="molecule type" value="Genomic_DNA"/>
</dbReference>
<reference evidence="1 2" key="1">
    <citation type="submission" date="2018-04" db="EMBL/GenBank/DDBJ databases">
        <title>Novel Campyloabacter and Helicobacter Species and Strains.</title>
        <authorList>
            <person name="Mannion A.J."/>
            <person name="Shen Z."/>
            <person name="Fox J.G."/>
        </authorList>
    </citation>
    <scope>NUCLEOTIDE SEQUENCE [LARGE SCALE GENOMIC DNA]</scope>
    <source>
        <strain evidence="1 2">MIT 04-9362</strain>
    </source>
</reference>
<evidence type="ECO:0008006" key="3">
    <source>
        <dbReference type="Google" id="ProtNLM"/>
    </source>
</evidence>
<accession>A0A3D8J772</accession>
<keyword evidence="2" id="KW-1185">Reference proteome</keyword>
<dbReference type="InterPro" id="IPR038381">
    <property type="entry name" value="HobA_sf"/>
</dbReference>
<sequence>MSIEISEWMLKTIREENNKIALNGDWLEIERFQWVSLVSRTISYVLNGGTLLLCTDERFEWFGNYIASNINRPNINRPLIPIFLLKNIIPNVYSHNNLLIYDMLALSFKDYAFWYIGKTGNDIAKLALNKDNGFLWIFDESIQNTLHLNLADKMIDYKLIQLYKVFEKALFGVMMGDIVLE</sequence>
<comment type="caution">
    <text evidence="1">The sequence shown here is derived from an EMBL/GenBank/DDBJ whole genome shotgun (WGS) entry which is preliminary data.</text>
</comment>
<dbReference type="Proteomes" id="UP000256695">
    <property type="component" value="Unassembled WGS sequence"/>
</dbReference>
<dbReference type="RefSeq" id="WP_115579168.1">
    <property type="nucleotide sequence ID" value="NZ_NXLX01000011.1"/>
</dbReference>
<dbReference type="Pfam" id="PF12163">
    <property type="entry name" value="HobA"/>
    <property type="match status" value="1"/>
</dbReference>
<dbReference type="Gene3D" id="3.40.50.11670">
    <property type="entry name" value="DNA replication regulator HobA"/>
    <property type="match status" value="1"/>
</dbReference>